<organism evidence="4">
    <name type="scientific">Streptomyces sp. NBC_01401</name>
    <dbReference type="NCBI Taxonomy" id="2903854"/>
    <lineage>
        <taxon>Bacteria</taxon>
        <taxon>Bacillati</taxon>
        <taxon>Actinomycetota</taxon>
        <taxon>Actinomycetes</taxon>
        <taxon>Kitasatosporales</taxon>
        <taxon>Streptomycetaceae</taxon>
        <taxon>Streptomyces</taxon>
    </lineage>
</organism>
<evidence type="ECO:0000259" key="3">
    <source>
        <dbReference type="Pfam" id="PF11716"/>
    </source>
</evidence>
<dbReference type="SUPFAM" id="SSF55718">
    <property type="entry name" value="SCP-like"/>
    <property type="match status" value="1"/>
</dbReference>
<proteinExistence type="predicted"/>
<dbReference type="InterPro" id="IPR017517">
    <property type="entry name" value="Maleyloyr_isom"/>
</dbReference>
<dbReference type="EMBL" id="CP109535">
    <property type="protein sequence ID" value="WTY94713.1"/>
    <property type="molecule type" value="Genomic_DNA"/>
</dbReference>
<evidence type="ECO:0000256" key="2">
    <source>
        <dbReference type="SAM" id="MobiDB-lite"/>
    </source>
</evidence>
<dbReference type="SUPFAM" id="SSF109854">
    <property type="entry name" value="DinB/YfiT-like putative metalloenzymes"/>
    <property type="match status" value="1"/>
</dbReference>
<keyword evidence="4" id="KW-0413">Isomerase</keyword>
<reference evidence="4" key="1">
    <citation type="submission" date="2022-10" db="EMBL/GenBank/DDBJ databases">
        <title>The complete genomes of actinobacterial strains from the NBC collection.</title>
        <authorList>
            <person name="Joergensen T.S."/>
            <person name="Alvarez Arevalo M."/>
            <person name="Sterndorff E.B."/>
            <person name="Faurdal D."/>
            <person name="Vuksanovic O."/>
            <person name="Mourched A.-S."/>
            <person name="Charusanti P."/>
            <person name="Shaw S."/>
            <person name="Blin K."/>
            <person name="Weber T."/>
        </authorList>
    </citation>
    <scope>NUCLEOTIDE SEQUENCE</scope>
    <source>
        <strain evidence="4">NBC_01401</strain>
    </source>
</reference>
<feature type="region of interest" description="Disordered" evidence="2">
    <location>
        <begin position="221"/>
        <end position="242"/>
    </location>
</feature>
<sequence>MSNTDYSAVEYGEIDIPGRLKEITAAHERLRTEAASLTEEAAREAIELPGWTRGHVLIHLADLSNAFARQARYAVEGKSVEVYDGGRPTRDRRIEELHGKPVEWLREQLLEGLNALEEAWAALGPDGWSLPCSYRKSPLFATQLAWWRESELHTVDLGVGRHSEEWSTALSSHIVHFLQPRLPEGTRLVAEDTGQEWSTGTGDGVVVRSSLTSLAAWISGRPAATPPTTADGTPLPELNAWP</sequence>
<dbReference type="GO" id="GO:0016853">
    <property type="term" value="F:isomerase activity"/>
    <property type="evidence" value="ECO:0007669"/>
    <property type="project" value="UniProtKB-KW"/>
</dbReference>
<gene>
    <name evidence="4" type="ORF">OG626_07275</name>
</gene>
<dbReference type="AlphaFoldDB" id="A0AAU3GNQ5"/>
<protein>
    <submittedName>
        <fullName evidence="4">Maleylpyruvate isomerase family mycothiol-dependent enzyme</fullName>
    </submittedName>
</protein>
<evidence type="ECO:0000256" key="1">
    <source>
        <dbReference type="SAM" id="Coils"/>
    </source>
</evidence>
<dbReference type="NCBIfam" id="TIGR03083">
    <property type="entry name" value="maleylpyruvate isomerase family mycothiol-dependent enzyme"/>
    <property type="match status" value="1"/>
</dbReference>
<name>A0AAU3GNQ5_9ACTN</name>
<keyword evidence="1" id="KW-0175">Coiled coil</keyword>
<feature type="coiled-coil region" evidence="1">
    <location>
        <begin position="20"/>
        <end position="47"/>
    </location>
</feature>
<dbReference type="GO" id="GO:0046872">
    <property type="term" value="F:metal ion binding"/>
    <property type="evidence" value="ECO:0007669"/>
    <property type="project" value="InterPro"/>
</dbReference>
<dbReference type="InterPro" id="IPR036527">
    <property type="entry name" value="SCP2_sterol-bd_dom_sf"/>
</dbReference>
<feature type="domain" description="Mycothiol-dependent maleylpyruvate isomerase metal-binding" evidence="3">
    <location>
        <begin position="24"/>
        <end position="157"/>
    </location>
</feature>
<dbReference type="Pfam" id="PF11716">
    <property type="entry name" value="MDMPI_N"/>
    <property type="match status" value="1"/>
</dbReference>
<dbReference type="InterPro" id="IPR024344">
    <property type="entry name" value="MDMPI_metal-binding"/>
</dbReference>
<evidence type="ECO:0000313" key="4">
    <source>
        <dbReference type="EMBL" id="WTY94713.1"/>
    </source>
</evidence>
<accession>A0AAU3GNQ5</accession>
<dbReference type="InterPro" id="IPR034660">
    <property type="entry name" value="DinB/YfiT-like"/>
</dbReference>
<dbReference type="Gene3D" id="1.20.120.450">
    <property type="entry name" value="dinb family like domain"/>
    <property type="match status" value="1"/>
</dbReference>